<name>A0A402B876_9CHLR</name>
<evidence type="ECO:0000256" key="2">
    <source>
        <dbReference type="RuleBase" id="RU363015"/>
    </source>
</evidence>
<evidence type="ECO:0000256" key="1">
    <source>
        <dbReference type="ARBA" id="ARBA00006763"/>
    </source>
</evidence>
<dbReference type="AlphaFoldDB" id="A0A402B876"/>
<dbReference type="GO" id="GO:0009691">
    <property type="term" value="P:cytokinin biosynthetic process"/>
    <property type="evidence" value="ECO:0007669"/>
    <property type="project" value="UniProtKB-UniRule"/>
</dbReference>
<dbReference type="Gene3D" id="3.40.50.450">
    <property type="match status" value="1"/>
</dbReference>
<keyword evidence="4" id="KW-1185">Reference proteome</keyword>
<dbReference type="GO" id="GO:0005829">
    <property type="term" value="C:cytosol"/>
    <property type="evidence" value="ECO:0007669"/>
    <property type="project" value="TreeGrafter"/>
</dbReference>
<dbReference type="InterPro" id="IPR005269">
    <property type="entry name" value="LOG"/>
</dbReference>
<sequence>MGILANTTLDAGGEVIGVIPGGLFQREIAHQNLTKLYTVKTMHERKALMADLADGFIALPGGFGTFDELFEIVTWSQIGIHHKPIGLLNVSHFFDPLLTLVNHASDEGFISPFHVQLLLQQETPAALLDALDAYTPPKQQSKWTELPPER</sequence>
<dbReference type="PANTHER" id="PTHR31223">
    <property type="entry name" value="LOG FAMILY PROTEIN YJL055W"/>
    <property type="match status" value="1"/>
</dbReference>
<dbReference type="PANTHER" id="PTHR31223:SF70">
    <property type="entry name" value="LOG FAMILY PROTEIN YJL055W"/>
    <property type="match status" value="1"/>
</dbReference>
<dbReference type="EC" id="3.2.2.n1" evidence="2"/>
<dbReference type="SUPFAM" id="SSF102405">
    <property type="entry name" value="MCP/YpsA-like"/>
    <property type="match status" value="1"/>
</dbReference>
<dbReference type="NCBIfam" id="TIGR00730">
    <property type="entry name" value="Rossman fold protein, TIGR00730 family"/>
    <property type="match status" value="1"/>
</dbReference>
<dbReference type="InterPro" id="IPR031100">
    <property type="entry name" value="LOG_fam"/>
</dbReference>
<dbReference type="Proteomes" id="UP000287171">
    <property type="component" value="Unassembled WGS sequence"/>
</dbReference>
<reference evidence="4" key="1">
    <citation type="submission" date="2018-12" db="EMBL/GenBank/DDBJ databases">
        <title>Tengunoibacter tsumagoiensis gen. nov., sp. nov., Dictyobacter kobayashii sp. nov., D. alpinus sp. nov., and D. joshuensis sp. nov. and description of Dictyobacteraceae fam. nov. within the order Ktedonobacterales isolated from Tengu-no-mugimeshi.</title>
        <authorList>
            <person name="Wang C.M."/>
            <person name="Zheng Y."/>
            <person name="Sakai Y."/>
            <person name="Toyoda A."/>
            <person name="Minakuchi Y."/>
            <person name="Abe K."/>
            <person name="Yokota A."/>
            <person name="Yabe S."/>
        </authorList>
    </citation>
    <scope>NUCLEOTIDE SEQUENCE [LARGE SCALE GENOMIC DNA]</scope>
    <source>
        <strain evidence="4">Uno16</strain>
    </source>
</reference>
<evidence type="ECO:0000313" key="3">
    <source>
        <dbReference type="EMBL" id="GCE27517.1"/>
    </source>
</evidence>
<protein>
    <recommendedName>
        <fullName evidence="2">Cytokinin riboside 5'-monophosphate phosphoribohydrolase</fullName>
        <ecNumber evidence="2">3.2.2.n1</ecNumber>
    </recommendedName>
</protein>
<comment type="caution">
    <text evidence="3">The sequence shown here is derived from an EMBL/GenBank/DDBJ whole genome shotgun (WGS) entry which is preliminary data.</text>
</comment>
<proteinExistence type="inferred from homology"/>
<keyword evidence="2" id="KW-0203">Cytokinin biosynthesis</keyword>
<dbReference type="EMBL" id="BIFT01000001">
    <property type="protein sequence ID" value="GCE27517.1"/>
    <property type="molecule type" value="Genomic_DNA"/>
</dbReference>
<dbReference type="Pfam" id="PF03641">
    <property type="entry name" value="Lysine_decarbox"/>
    <property type="match status" value="1"/>
</dbReference>
<gene>
    <name evidence="3" type="ORF">KDA_30010</name>
</gene>
<comment type="similarity">
    <text evidence="1 2">Belongs to the LOG family.</text>
</comment>
<accession>A0A402B876</accession>
<keyword evidence="2 3" id="KW-0378">Hydrolase</keyword>
<dbReference type="GO" id="GO:0016799">
    <property type="term" value="F:hydrolase activity, hydrolyzing N-glycosyl compounds"/>
    <property type="evidence" value="ECO:0007669"/>
    <property type="project" value="TreeGrafter"/>
</dbReference>
<organism evidence="3 4">
    <name type="scientific">Dictyobacter alpinus</name>
    <dbReference type="NCBI Taxonomy" id="2014873"/>
    <lineage>
        <taxon>Bacteria</taxon>
        <taxon>Bacillati</taxon>
        <taxon>Chloroflexota</taxon>
        <taxon>Ktedonobacteria</taxon>
        <taxon>Ktedonobacterales</taxon>
        <taxon>Dictyobacteraceae</taxon>
        <taxon>Dictyobacter</taxon>
    </lineage>
</organism>
<evidence type="ECO:0000313" key="4">
    <source>
        <dbReference type="Proteomes" id="UP000287171"/>
    </source>
</evidence>